<evidence type="ECO:0000256" key="2">
    <source>
        <dbReference type="ARBA" id="ARBA00023125"/>
    </source>
</evidence>
<keyword evidence="3" id="KW-0804">Transcription</keyword>
<evidence type="ECO:0000256" key="3">
    <source>
        <dbReference type="ARBA" id="ARBA00023163"/>
    </source>
</evidence>
<dbReference type="Proteomes" id="UP001368500">
    <property type="component" value="Unassembled WGS sequence"/>
</dbReference>
<comment type="caution">
    <text evidence="5">The sequence shown here is derived from an EMBL/GenBank/DDBJ whole genome shotgun (WGS) entry which is preliminary data.</text>
</comment>
<dbReference type="PANTHER" id="PTHR46796:SF12">
    <property type="entry name" value="HTH-TYPE DNA-BINDING TRANSCRIPTIONAL ACTIVATOR EUTR"/>
    <property type="match status" value="1"/>
</dbReference>
<organism evidence="5 6">
    <name type="scientific">Pseudaquabacterium rugosum</name>
    <dbReference type="NCBI Taxonomy" id="2984194"/>
    <lineage>
        <taxon>Bacteria</taxon>
        <taxon>Pseudomonadati</taxon>
        <taxon>Pseudomonadota</taxon>
        <taxon>Betaproteobacteria</taxon>
        <taxon>Burkholderiales</taxon>
        <taxon>Sphaerotilaceae</taxon>
        <taxon>Pseudaquabacterium</taxon>
    </lineage>
</organism>
<evidence type="ECO:0000256" key="1">
    <source>
        <dbReference type="ARBA" id="ARBA00023015"/>
    </source>
</evidence>
<accession>A0ABU9BJ22</accession>
<reference evidence="5 6" key="1">
    <citation type="submission" date="2024-04" db="EMBL/GenBank/DDBJ databases">
        <title>Novel species of the genus Ideonella isolated from streams.</title>
        <authorList>
            <person name="Lu H."/>
        </authorList>
    </citation>
    <scope>NUCLEOTIDE SEQUENCE [LARGE SCALE GENOMIC DNA]</scope>
    <source>
        <strain evidence="5 6">BYS139W</strain>
    </source>
</reference>
<dbReference type="InterPro" id="IPR009057">
    <property type="entry name" value="Homeodomain-like_sf"/>
</dbReference>
<protein>
    <submittedName>
        <fullName evidence="5">Helix-turn-helix domain-containing protein</fullName>
    </submittedName>
</protein>
<dbReference type="PROSITE" id="PS01124">
    <property type="entry name" value="HTH_ARAC_FAMILY_2"/>
    <property type="match status" value="1"/>
</dbReference>
<sequence length="312" mass="34548">MRCHIREAADADEHAQALTDWQQRYDQLSAGRFHGRVTELQLPQMQVFVEHTSHAVRQSCRVWDDAFWFGLAAQPTQAAARINGRINLAQGVMTRPGGSPFELVTPDAHTIYGVVVRRPWLQAAAAAQGCEVDWQRLQAAEVLPLAEGVRAAWLQILEPLLLGEAPLAWHRDSAGQLQELLLCPLLGVLDGAEVERGARDSLERRRRVVTQAQALVLADPGHPPDVPALCAQLHVSRRTLQYCFEDVLGLSPLQALRALRLNEVRRGLRAAAATGQGVHDVAAHWGFGHFSQFAADYRRLFGESPSRTLRQG</sequence>
<keyword evidence="1" id="KW-0805">Transcription regulation</keyword>
<dbReference type="PANTHER" id="PTHR46796">
    <property type="entry name" value="HTH-TYPE TRANSCRIPTIONAL ACTIVATOR RHAS-RELATED"/>
    <property type="match status" value="1"/>
</dbReference>
<dbReference type="EMBL" id="JBBUTF010000028">
    <property type="protein sequence ID" value="MEK8028670.1"/>
    <property type="molecule type" value="Genomic_DNA"/>
</dbReference>
<dbReference type="InterPro" id="IPR050204">
    <property type="entry name" value="AraC_XylS_family_regulators"/>
</dbReference>
<name>A0ABU9BJ22_9BURK</name>
<dbReference type="SMART" id="SM00342">
    <property type="entry name" value="HTH_ARAC"/>
    <property type="match status" value="1"/>
</dbReference>
<dbReference type="Pfam" id="PF12833">
    <property type="entry name" value="HTH_18"/>
    <property type="match status" value="1"/>
</dbReference>
<dbReference type="RefSeq" id="WP_341376457.1">
    <property type="nucleotide sequence ID" value="NZ_JBBUTF010000028.1"/>
</dbReference>
<feature type="domain" description="HTH araC/xylS-type" evidence="4">
    <location>
        <begin position="210"/>
        <end position="311"/>
    </location>
</feature>
<evidence type="ECO:0000259" key="4">
    <source>
        <dbReference type="PROSITE" id="PS01124"/>
    </source>
</evidence>
<dbReference type="SUPFAM" id="SSF46689">
    <property type="entry name" value="Homeodomain-like"/>
    <property type="match status" value="2"/>
</dbReference>
<gene>
    <name evidence="5" type="ORF">AACH11_22150</name>
</gene>
<dbReference type="InterPro" id="IPR018062">
    <property type="entry name" value="HTH_AraC-typ_CS"/>
</dbReference>
<keyword evidence="2" id="KW-0238">DNA-binding</keyword>
<proteinExistence type="predicted"/>
<evidence type="ECO:0000313" key="6">
    <source>
        <dbReference type="Proteomes" id="UP001368500"/>
    </source>
</evidence>
<evidence type="ECO:0000313" key="5">
    <source>
        <dbReference type="EMBL" id="MEK8028670.1"/>
    </source>
</evidence>
<dbReference type="InterPro" id="IPR018060">
    <property type="entry name" value="HTH_AraC"/>
</dbReference>
<dbReference type="PROSITE" id="PS00041">
    <property type="entry name" value="HTH_ARAC_FAMILY_1"/>
    <property type="match status" value="1"/>
</dbReference>
<keyword evidence="6" id="KW-1185">Reference proteome</keyword>
<dbReference type="Gene3D" id="1.10.10.60">
    <property type="entry name" value="Homeodomain-like"/>
    <property type="match status" value="1"/>
</dbReference>